<reference evidence="1" key="1">
    <citation type="submission" date="2024-05" db="EMBL/GenBank/DDBJ databases">
        <title>Draft genome sequence of Pseudomonas iranensis M7D1.</title>
        <authorList>
            <person name="Miller S.L."/>
            <person name="Nsubuga A."/>
            <person name="Lu N."/>
            <person name="King J."/>
            <person name="Shears P."/>
            <person name="Lawson P.A."/>
        </authorList>
    </citation>
    <scope>NUCLEOTIDE SEQUENCE</scope>
    <source>
        <strain evidence="1">M7D1</strain>
    </source>
</reference>
<dbReference type="EMBL" id="CP157354">
    <property type="protein sequence ID" value="XBL93889.1"/>
    <property type="molecule type" value="Genomic_DNA"/>
</dbReference>
<organism evidence="1">
    <name type="scientific">Pseudomonas iranensis</name>
    <dbReference type="NCBI Taxonomy" id="2745503"/>
    <lineage>
        <taxon>Bacteria</taxon>
        <taxon>Pseudomonadati</taxon>
        <taxon>Pseudomonadota</taxon>
        <taxon>Gammaproteobacteria</taxon>
        <taxon>Pseudomonadales</taxon>
        <taxon>Pseudomonadaceae</taxon>
        <taxon>Pseudomonas</taxon>
    </lineage>
</organism>
<dbReference type="AlphaFoldDB" id="A0AAU7EQ87"/>
<gene>
    <name evidence="1" type="ORF">ABHN08_14395</name>
</gene>
<evidence type="ECO:0000313" key="1">
    <source>
        <dbReference type="EMBL" id="XBL93889.1"/>
    </source>
</evidence>
<proteinExistence type="predicted"/>
<sequence length="61" mass="6493">MPVRSALLRIKGAIAVAMMKQTVIITGQHGAGALEPVSHHGCALAIAWVRQARCWARCMPG</sequence>
<accession>A0AAU7EQ87</accession>
<protein>
    <submittedName>
        <fullName evidence="1">Uncharacterized protein</fullName>
    </submittedName>
</protein>
<name>A0AAU7EQ87_9PSED</name>